<dbReference type="HOGENOM" id="CLU_013420_0_0_11"/>
<evidence type="ECO:0000256" key="1">
    <source>
        <dbReference type="SAM" id="MobiDB-lite"/>
    </source>
</evidence>
<evidence type="ECO:0000313" key="4">
    <source>
        <dbReference type="EMBL" id="ABD12781.1"/>
    </source>
</evidence>
<accession>Q2J7G1</accession>
<dbReference type="STRING" id="106370.Francci3_3427"/>
<dbReference type="InterPro" id="IPR032830">
    <property type="entry name" value="XPB/Ssl2_N"/>
</dbReference>
<protein>
    <submittedName>
        <fullName evidence="4">Uncharacterized protein</fullName>
    </submittedName>
</protein>
<keyword evidence="5" id="KW-1185">Reference proteome</keyword>
<gene>
    <name evidence="4" type="ordered locus">Francci3_3427</name>
</gene>
<feature type="domain" description="WYL" evidence="2">
    <location>
        <begin position="776"/>
        <end position="836"/>
    </location>
</feature>
<dbReference type="AlphaFoldDB" id="Q2J7G1"/>
<dbReference type="PhylomeDB" id="Q2J7G1"/>
<evidence type="ECO:0000313" key="5">
    <source>
        <dbReference type="Proteomes" id="UP000001937"/>
    </source>
</evidence>
<dbReference type="PROSITE" id="PS52050">
    <property type="entry name" value="WYL"/>
    <property type="match status" value="1"/>
</dbReference>
<feature type="region of interest" description="Disordered" evidence="1">
    <location>
        <begin position="696"/>
        <end position="736"/>
    </location>
</feature>
<organism evidence="4 5">
    <name type="scientific">Frankia casuarinae (strain DSM 45818 / CECT 9043 / HFP020203 / CcI3)</name>
    <dbReference type="NCBI Taxonomy" id="106370"/>
    <lineage>
        <taxon>Bacteria</taxon>
        <taxon>Bacillati</taxon>
        <taxon>Actinomycetota</taxon>
        <taxon>Actinomycetes</taxon>
        <taxon>Frankiales</taxon>
        <taxon>Frankiaceae</taxon>
        <taxon>Frankia</taxon>
    </lineage>
</organism>
<dbReference type="eggNOG" id="COG2378">
    <property type="taxonomic scope" value="Bacteria"/>
</dbReference>
<evidence type="ECO:0000259" key="2">
    <source>
        <dbReference type="Pfam" id="PF13280"/>
    </source>
</evidence>
<proteinExistence type="predicted"/>
<evidence type="ECO:0000259" key="3">
    <source>
        <dbReference type="Pfam" id="PF13625"/>
    </source>
</evidence>
<dbReference type="Pfam" id="PF13280">
    <property type="entry name" value="WYL"/>
    <property type="match status" value="1"/>
</dbReference>
<sequence length="840" mass="89906">MSATGRPGDRARSARIRMEGMTPRSFVDHLADLDLPALAALLRSRPDVLIEPVPRGFGQLAQRLESPDSLAAALWELNRDTLRVGQAAALLGESATVPRMAELLGALPDAVRAGVDDLCARGLAWTDTVVRLPEPLHNHWVEEISSARPVAKIARNVLVEDLRKAVTALGAPAENLRKTELVARLTELMSDARRIATIIASLPAPARQQLDDLRLATAGGYFPYMFPYTPFEEIHDRRAATRSIRQLITAGLVLGVGNRPELPREVAVAAWLARQDLGLTGPPDIPRPEVNEAAVRSSSQAAAQGAIRAVTALLDEAAAAPVVALKRGGVGGRERARLAKRLSTPLAELPLWIDLVAAAGLLAFTEGGYAPSPRFQEWREESPSHQWATLAAAWHALEHAPTSREGADEKDVPPPLPIGSGAGQIRRVLIRAAAGGRSVRLTAENLDWFFPLHGYDAATCKIKVAASIREAELLGVFALDVLSEPGQALIEAAPSTTDAAAATVGLMIVSTADELAAQVARTVRDLADRCAELLPATPSSLILQSDLTAVVSGQPSAAISQLLRAAAVPESRGAAGTWRFTSASVRAAMDAGWSATELLEQLRAIADHGLPQPLEYLIADVARRHGHVRVRGMRSAVLADEPTTAEILHTRTLAKLHLARLAPTVLASPVELDTVLAELRRTGFYPVAEDATGTVIVTSGPGRKAPRGAPAQPSRESRASRPHGGSPAGPPATRRRLTADELAQRLRSGNDDGVTLLTDLAQRLGEMNGRLNDAELAVLADAVERRSDVVIAYRDKQGTRTVRRIQPNQLFGRWLDSWCHLRNAEREFAIANIESVSPVG</sequence>
<reference evidence="4 5" key="1">
    <citation type="journal article" date="2007" name="Genome Res.">
        <title>Genome characteristics of facultatively symbiotic Frankia sp. strains reflect host range and host plant biogeography.</title>
        <authorList>
            <person name="Normand P."/>
            <person name="Lapierre P."/>
            <person name="Tisa L.S."/>
            <person name="Gogarten J.P."/>
            <person name="Alloisio N."/>
            <person name="Bagnarol E."/>
            <person name="Bassi C.A."/>
            <person name="Berry A.M."/>
            <person name="Bickhart D.M."/>
            <person name="Choisne N."/>
            <person name="Couloux A."/>
            <person name="Cournoyer B."/>
            <person name="Cruveiller S."/>
            <person name="Daubin V."/>
            <person name="Demange N."/>
            <person name="Francino M.P."/>
            <person name="Goltsman E."/>
            <person name="Huang Y."/>
            <person name="Kopp O.R."/>
            <person name="Labarre L."/>
            <person name="Lapidus A."/>
            <person name="Lavire C."/>
            <person name="Marechal J."/>
            <person name="Martinez M."/>
            <person name="Mastronunzio J.E."/>
            <person name="Mullin B.C."/>
            <person name="Niemann J."/>
            <person name="Pujic P."/>
            <person name="Rawnsley T."/>
            <person name="Rouy Z."/>
            <person name="Schenowitz C."/>
            <person name="Sellstedt A."/>
            <person name="Tavares F."/>
            <person name="Tomkins J.P."/>
            <person name="Vallenet D."/>
            <person name="Valverde C."/>
            <person name="Wall L.G."/>
            <person name="Wang Y."/>
            <person name="Medigue C."/>
            <person name="Benson D.R."/>
        </authorList>
    </citation>
    <scope>NUCLEOTIDE SEQUENCE [LARGE SCALE GENOMIC DNA]</scope>
    <source>
        <strain evidence="5">DSM 45818 / CECT 9043 / CcI3</strain>
    </source>
</reference>
<name>Q2J7G1_FRACC</name>
<feature type="domain" description="Helicase XPB/Ssl2 N-terminal" evidence="3">
    <location>
        <begin position="541"/>
        <end position="662"/>
    </location>
</feature>
<dbReference type="InterPro" id="IPR026881">
    <property type="entry name" value="WYL_dom"/>
</dbReference>
<dbReference type="KEGG" id="fra:Francci3_3427"/>
<dbReference type="Pfam" id="PF13625">
    <property type="entry name" value="Helicase_C_3"/>
    <property type="match status" value="1"/>
</dbReference>
<dbReference type="EMBL" id="CP000249">
    <property type="protein sequence ID" value="ABD12781.1"/>
    <property type="molecule type" value="Genomic_DNA"/>
</dbReference>
<dbReference type="Proteomes" id="UP000001937">
    <property type="component" value="Chromosome"/>
</dbReference>